<evidence type="ECO:0000256" key="1">
    <source>
        <dbReference type="SAM" id="SignalP"/>
    </source>
</evidence>
<dbReference type="AlphaFoldDB" id="A0AAU7VL31"/>
<evidence type="ECO:0000313" key="2">
    <source>
        <dbReference type="EMBL" id="XBX74646.1"/>
    </source>
</evidence>
<feature type="chain" id="PRO_5043515444" evidence="1">
    <location>
        <begin position="24"/>
        <end position="46"/>
    </location>
</feature>
<reference evidence="2" key="1">
    <citation type="journal article" date="2013" name="Extremophiles">
        <title>Proteinivorax tanatarense gen. nov., sp. nov., an anaerobic, haloalkaliphilic, proteolytic bacterium isolated from a decaying algal bloom, and proposal of Proteinivoraceae fam. nov.</title>
        <authorList>
            <person name="Kevbrin V."/>
            <person name="Boltyanskaya Y."/>
            <person name="Zhilina T."/>
            <person name="Kolganova T."/>
            <person name="Lavrentjeva E."/>
            <person name="Kuznetsov B."/>
        </authorList>
    </citation>
    <scope>NUCLEOTIDE SEQUENCE</scope>
    <source>
        <strain evidence="2">Z-910T</strain>
    </source>
</reference>
<keyword evidence="1" id="KW-0732">Signal</keyword>
<organism evidence="2">
    <name type="scientific">Proteinivorax tanatarense</name>
    <dbReference type="NCBI Taxonomy" id="1260629"/>
    <lineage>
        <taxon>Bacteria</taxon>
        <taxon>Bacillati</taxon>
        <taxon>Bacillota</taxon>
        <taxon>Clostridia</taxon>
        <taxon>Eubacteriales</taxon>
        <taxon>Proteinivoracaceae</taxon>
        <taxon>Proteinivorax</taxon>
    </lineage>
</organism>
<proteinExistence type="predicted"/>
<sequence length="46" mass="4968">MKLNKNIIALTLCLLMTVSSSVATFSAGFADEQITPQGILPEKEDK</sequence>
<name>A0AAU7VL31_9FIRM</name>
<feature type="signal peptide" evidence="1">
    <location>
        <begin position="1"/>
        <end position="23"/>
    </location>
</feature>
<dbReference type="EMBL" id="CP158367">
    <property type="protein sequence ID" value="XBX74646.1"/>
    <property type="molecule type" value="Genomic_DNA"/>
</dbReference>
<gene>
    <name evidence="2" type="ORF">PRVXT_002704</name>
</gene>
<protein>
    <submittedName>
        <fullName evidence="2">Uncharacterized protein</fullName>
    </submittedName>
</protein>
<accession>A0AAU7VL31</accession>
<reference evidence="2" key="2">
    <citation type="submission" date="2024-06" db="EMBL/GenBank/DDBJ databases">
        <authorList>
            <person name="Petrova K.O."/>
            <person name="Toshchakov S.V."/>
            <person name="Boltjanskaja Y.V."/>
            <person name="Kevbrin V."/>
        </authorList>
    </citation>
    <scope>NUCLEOTIDE SEQUENCE</scope>
    <source>
        <strain evidence="2">Z-910T</strain>
    </source>
</reference>
<dbReference type="RefSeq" id="WP_350343397.1">
    <property type="nucleotide sequence ID" value="NZ_CP158367.1"/>
</dbReference>